<evidence type="ECO:0000313" key="2">
    <source>
        <dbReference type="EMBL" id="OHA90632.1"/>
    </source>
</evidence>
<dbReference type="EMBL" id="MHVH01000003">
    <property type="protein sequence ID" value="OHA90632.1"/>
    <property type="molecule type" value="Genomic_DNA"/>
</dbReference>
<dbReference type="AlphaFoldDB" id="A0A1G2T0I0"/>
<keyword evidence="1" id="KW-0472">Membrane</keyword>
<feature type="transmembrane region" description="Helical" evidence="1">
    <location>
        <begin position="45"/>
        <end position="65"/>
    </location>
</feature>
<dbReference type="Proteomes" id="UP000178107">
    <property type="component" value="Unassembled WGS sequence"/>
</dbReference>
<organism evidence="2 3">
    <name type="scientific">Candidatus Zambryskibacteria bacterium RIFCSPHIGHO2_01_FULL_46_25</name>
    <dbReference type="NCBI Taxonomy" id="1802738"/>
    <lineage>
        <taxon>Bacteria</taxon>
        <taxon>Candidatus Zambryskiibacteriota</taxon>
    </lineage>
</organism>
<feature type="transmembrane region" description="Helical" evidence="1">
    <location>
        <begin position="12"/>
        <end position="33"/>
    </location>
</feature>
<comment type="caution">
    <text evidence="2">The sequence shown here is derived from an EMBL/GenBank/DDBJ whole genome shotgun (WGS) entry which is preliminary data.</text>
</comment>
<protein>
    <submittedName>
        <fullName evidence="2">Uncharacterized protein</fullName>
    </submittedName>
</protein>
<reference evidence="2 3" key="1">
    <citation type="journal article" date="2016" name="Nat. Commun.">
        <title>Thousands of microbial genomes shed light on interconnected biogeochemical processes in an aquifer system.</title>
        <authorList>
            <person name="Anantharaman K."/>
            <person name="Brown C.T."/>
            <person name="Hug L.A."/>
            <person name="Sharon I."/>
            <person name="Castelle C.J."/>
            <person name="Probst A.J."/>
            <person name="Thomas B.C."/>
            <person name="Singh A."/>
            <person name="Wilkins M.J."/>
            <person name="Karaoz U."/>
            <person name="Brodie E.L."/>
            <person name="Williams K.H."/>
            <person name="Hubbard S.S."/>
            <person name="Banfield J.F."/>
        </authorList>
    </citation>
    <scope>NUCLEOTIDE SEQUENCE [LARGE SCALE GENOMIC DNA]</scope>
</reference>
<keyword evidence="1" id="KW-0812">Transmembrane</keyword>
<proteinExistence type="predicted"/>
<sequence length="110" mass="12633">MDYFLGFSYAFQYYFGVPVLFVAIPIVTGLLVLVFSKERRIKKAIIFFSVALVISGIMILPGYFADESLRKSQYRAECEEQRQADIERIRIIQQTNPGSIKNVYVPPPCE</sequence>
<name>A0A1G2T0I0_9BACT</name>
<accession>A0A1G2T0I0</accession>
<keyword evidence="1" id="KW-1133">Transmembrane helix</keyword>
<gene>
    <name evidence="2" type="ORF">A2838_02855</name>
</gene>
<evidence type="ECO:0000313" key="3">
    <source>
        <dbReference type="Proteomes" id="UP000178107"/>
    </source>
</evidence>
<evidence type="ECO:0000256" key="1">
    <source>
        <dbReference type="SAM" id="Phobius"/>
    </source>
</evidence>